<organism evidence="1 2">
    <name type="scientific">Antarcticirhabdus aurantiaca</name>
    <dbReference type="NCBI Taxonomy" id="2606717"/>
    <lineage>
        <taxon>Bacteria</taxon>
        <taxon>Pseudomonadati</taxon>
        <taxon>Pseudomonadota</taxon>
        <taxon>Alphaproteobacteria</taxon>
        <taxon>Hyphomicrobiales</taxon>
        <taxon>Aurantimonadaceae</taxon>
        <taxon>Antarcticirhabdus</taxon>
    </lineage>
</organism>
<name>A0ACD4NHR3_9HYPH</name>
<sequence>MASSEDGAPPATPRWLAVVGIGEDGVAGLSDRAKALIAGAEAVFGGERHLQLAAPLVRGDARSWPKPFDAGMAAVRAMRGRRTCVLASGDPFLFGVGATLARQVPAEEMDVVPAPSAFSLAAARLGWALQDVATVSLHGRPIALLRPHLQPGARVLALTSDENGPMQAAALLERFGFGGSRVTVLEALGGERERISRHRAADLAGFAIRFDPLNLLAIEVRCARDAKVLSLSPGLCDDVFEHDGQITKRLVRAMTLATLAPRRGERLWDVGAGSGSIAIEWMLRDPSLSAVAIEARPDRAAAIRRNAEALGVPGLAVVEGKAPAALAGLPPPDAIFLGGGGSKDGLLDAAIAALPPGGRLVANAVTLEMEAALAAARAAHGGSLDRIALASAEPVGGMTGWRPAMPVTQWAWVKP</sequence>
<dbReference type="EMBL" id="CP113520">
    <property type="protein sequence ID" value="WAJ26337.1"/>
    <property type="molecule type" value="Genomic_DNA"/>
</dbReference>
<evidence type="ECO:0000313" key="1">
    <source>
        <dbReference type="EMBL" id="WAJ26337.1"/>
    </source>
</evidence>
<gene>
    <name evidence="1" type="primary">cbiE</name>
    <name evidence="1" type="ORF">OXU80_15705</name>
</gene>
<dbReference type="Proteomes" id="UP001163223">
    <property type="component" value="Chromosome"/>
</dbReference>
<accession>A0ACD4NHR3</accession>
<proteinExistence type="predicted"/>
<evidence type="ECO:0000313" key="2">
    <source>
        <dbReference type="Proteomes" id="UP001163223"/>
    </source>
</evidence>
<keyword evidence="2" id="KW-1185">Reference proteome</keyword>
<protein>
    <submittedName>
        <fullName evidence="1">Precorrin-6y C5,15-methyltransferase (Decarboxylating) subunit CbiE</fullName>
    </submittedName>
</protein>
<reference evidence="1" key="1">
    <citation type="submission" date="2022-11" db="EMBL/GenBank/DDBJ databases">
        <title>beta-Carotene-producing bacterium, Jeongeuplla avenae sp. nov., alleviates the salt stress of Arabidopsis seedlings.</title>
        <authorList>
            <person name="Jiang L."/>
            <person name="Lee J."/>
        </authorList>
    </citation>
    <scope>NUCLEOTIDE SEQUENCE</scope>
    <source>
        <strain evidence="1">DY_R2A_6</strain>
    </source>
</reference>